<gene>
    <name evidence="2" type="ORF">CHU92_01730</name>
</gene>
<dbReference type="EMBL" id="NOXV01000128">
    <property type="protein sequence ID" value="OYQ46023.1"/>
    <property type="molecule type" value="Genomic_DNA"/>
</dbReference>
<evidence type="ECO:0000259" key="1">
    <source>
        <dbReference type="Pfam" id="PF14207"/>
    </source>
</evidence>
<name>A0A255ZX04_9FLAO</name>
<proteinExistence type="predicted"/>
<organism evidence="2 3">
    <name type="scientific">Flavobacterium cyanobacteriorum</name>
    <dbReference type="NCBI Taxonomy" id="2022802"/>
    <lineage>
        <taxon>Bacteria</taxon>
        <taxon>Pseudomonadati</taxon>
        <taxon>Bacteroidota</taxon>
        <taxon>Flavobacteriia</taxon>
        <taxon>Flavobacteriales</taxon>
        <taxon>Flavobacteriaceae</taxon>
        <taxon>Flavobacterium</taxon>
    </lineage>
</organism>
<evidence type="ECO:0000313" key="3">
    <source>
        <dbReference type="Proteomes" id="UP000216605"/>
    </source>
</evidence>
<reference evidence="2 3" key="1">
    <citation type="submission" date="2017-07" db="EMBL/GenBank/DDBJ databases">
        <title>Flavobacterium cyanobacteriorum sp. nov., isolated from cyanobacterial aggregates in a eutrophic lake.</title>
        <authorList>
            <person name="Cai H."/>
        </authorList>
    </citation>
    <scope>NUCLEOTIDE SEQUENCE [LARGE SCALE GENOMIC DNA]</scope>
    <source>
        <strain evidence="2 3">TH021</strain>
    </source>
</reference>
<accession>A0A255ZX04</accession>
<sequence length="130" mass="15076">METFKIEVQEFLSRIIEVQANSSDEAISKVQEMYRNEEIVLDSEDFVSTEIDIFPKKEIISFDLLSNGSNFYMVEGDNITFWGKDIISKVAKITPEVLIVISDNEIPLNEPCEFVDEVDYKIFLLLYYLS</sequence>
<feature type="domain" description="DpnD/PcfM-like C-terminal" evidence="1">
    <location>
        <begin position="5"/>
        <end position="46"/>
    </location>
</feature>
<dbReference type="Pfam" id="PF14207">
    <property type="entry name" value="DpnD-PcfM"/>
    <property type="match status" value="1"/>
</dbReference>
<dbReference type="AlphaFoldDB" id="A0A255ZX04"/>
<dbReference type="Proteomes" id="UP000216605">
    <property type="component" value="Unassembled WGS sequence"/>
</dbReference>
<dbReference type="OrthoDB" id="9813511at2"/>
<dbReference type="InterPro" id="IPR025575">
    <property type="entry name" value="DpnD/PcfM_C"/>
</dbReference>
<comment type="caution">
    <text evidence="2">The sequence shown here is derived from an EMBL/GenBank/DDBJ whole genome shotgun (WGS) entry which is preliminary data.</text>
</comment>
<evidence type="ECO:0000313" key="2">
    <source>
        <dbReference type="EMBL" id="OYQ46023.1"/>
    </source>
</evidence>
<dbReference type="RefSeq" id="WP_094411981.1">
    <property type="nucleotide sequence ID" value="NZ_NOXV01000128.1"/>
</dbReference>
<keyword evidence="3" id="KW-1185">Reference proteome</keyword>
<protein>
    <recommendedName>
        <fullName evidence="1">DpnD/PcfM-like C-terminal domain-containing protein</fullName>
    </recommendedName>
</protein>